<organism evidence="2 3">
    <name type="scientific">Nocardioides aquaticus</name>
    <dbReference type="NCBI Taxonomy" id="160826"/>
    <lineage>
        <taxon>Bacteria</taxon>
        <taxon>Bacillati</taxon>
        <taxon>Actinomycetota</taxon>
        <taxon>Actinomycetes</taxon>
        <taxon>Propionibacteriales</taxon>
        <taxon>Nocardioidaceae</taxon>
        <taxon>Nocardioides</taxon>
    </lineage>
</organism>
<dbReference type="EMBL" id="CP075371">
    <property type="protein sequence ID" value="QVT79336.1"/>
    <property type="molecule type" value="Genomic_DNA"/>
</dbReference>
<evidence type="ECO:0000313" key="3">
    <source>
        <dbReference type="Proteomes" id="UP000679307"/>
    </source>
</evidence>
<protein>
    <recommendedName>
        <fullName evidence="1">DUF305 domain-containing protein</fullName>
    </recommendedName>
</protein>
<dbReference type="Gene3D" id="1.20.1260.10">
    <property type="match status" value="1"/>
</dbReference>
<feature type="domain" description="DUF305" evidence="1">
    <location>
        <begin position="2"/>
        <end position="79"/>
    </location>
</feature>
<reference evidence="2 3" key="1">
    <citation type="submission" date="2021-05" db="EMBL/GenBank/DDBJ databases">
        <title>Complete genome of Nocardioides aquaticus KCTC 9944T isolated from meromictic and hypersaline Ekho Lake, Antarctica.</title>
        <authorList>
            <person name="Hwang K."/>
            <person name="Kim K.M."/>
            <person name="Choe H."/>
        </authorList>
    </citation>
    <scope>NUCLEOTIDE SEQUENCE [LARGE SCALE GENOMIC DNA]</scope>
    <source>
        <strain evidence="2 3">KCTC 9944</strain>
    </source>
</reference>
<dbReference type="InterPro" id="IPR005183">
    <property type="entry name" value="DUF305_CopM-like"/>
</dbReference>
<evidence type="ECO:0000313" key="2">
    <source>
        <dbReference type="EMBL" id="QVT79336.1"/>
    </source>
</evidence>
<dbReference type="InterPro" id="IPR012347">
    <property type="entry name" value="Ferritin-like"/>
</dbReference>
<dbReference type="Proteomes" id="UP000679307">
    <property type="component" value="Chromosome"/>
</dbReference>
<dbReference type="PANTHER" id="PTHR36933:SF1">
    <property type="entry name" value="SLL0788 PROTEIN"/>
    <property type="match status" value="1"/>
</dbReference>
<dbReference type="Pfam" id="PF03713">
    <property type="entry name" value="DUF305"/>
    <property type="match status" value="1"/>
</dbReference>
<dbReference type="RefSeq" id="WP_214058807.1">
    <property type="nucleotide sequence ID" value="NZ_CP075371.1"/>
</dbReference>
<sequence length="81" mass="8841">MMSGADMPGMMSGTEMTALAQAPDAEFEEWLEMMIEHHTGAIDMSETETEQGQYKPAIDLANESAESQTAEVETMENLLAP</sequence>
<name>A0ABX8EIA2_9ACTN</name>
<gene>
    <name evidence="2" type="ORF">ENKNEFLB_01717</name>
</gene>
<proteinExistence type="predicted"/>
<keyword evidence="3" id="KW-1185">Reference proteome</keyword>
<evidence type="ECO:0000259" key="1">
    <source>
        <dbReference type="Pfam" id="PF03713"/>
    </source>
</evidence>
<accession>A0ABX8EIA2</accession>
<dbReference type="PANTHER" id="PTHR36933">
    <property type="entry name" value="SLL0788 PROTEIN"/>
    <property type="match status" value="1"/>
</dbReference>